<keyword evidence="2" id="KW-1185">Reference proteome</keyword>
<dbReference type="PANTHER" id="PTHR13617">
    <property type="entry name" value="PROTEIN ABHD18"/>
    <property type="match status" value="1"/>
</dbReference>
<dbReference type="ESTHER" id="nemve-a7rhw2">
    <property type="family name" value="ABHD18"/>
</dbReference>
<organism evidence="1 2">
    <name type="scientific">Nematostella vectensis</name>
    <name type="common">Starlet sea anemone</name>
    <dbReference type="NCBI Taxonomy" id="45351"/>
    <lineage>
        <taxon>Eukaryota</taxon>
        <taxon>Metazoa</taxon>
        <taxon>Cnidaria</taxon>
        <taxon>Anthozoa</taxon>
        <taxon>Hexacorallia</taxon>
        <taxon>Actiniaria</taxon>
        <taxon>Edwardsiidae</taxon>
        <taxon>Nematostella</taxon>
    </lineage>
</organism>
<dbReference type="InParanoid" id="A7RHW2"/>
<dbReference type="PANTHER" id="PTHR13617:SF14">
    <property type="entry name" value="PROTEIN ABHD18"/>
    <property type="match status" value="1"/>
</dbReference>
<gene>
    <name evidence="1" type="ORF">NEMVEDRAFT_v1g158855</name>
</gene>
<dbReference type="PhylomeDB" id="A7RHW2"/>
<proteinExistence type="predicted"/>
<name>A7RHW2_NEMVE</name>
<evidence type="ECO:0000313" key="2">
    <source>
        <dbReference type="Proteomes" id="UP000001593"/>
    </source>
</evidence>
<dbReference type="InterPro" id="IPR019149">
    <property type="entry name" value="ABHD18"/>
</dbReference>
<dbReference type="KEGG" id="nve:5521302"/>
<sequence length="448" mass="51125">MASVSLGKSRSDIFYRSLVISKFFTKGWGELDAVKRLFDFRLEFKEREKCASLVPSSYPVHLDKSWKRDSYYMAEGHFLSPVAKYLPGILPQQSEYARFQVIIPTKWQHRNRKPMCVHLAGTGDHFYWRRRNFMAKPLLKEHGIGSIILENPFYGSRKPKDQQRSSLKHVVDLFIMGTGLILESSVLLHWCERHGYGPLALTGISMGGHMASLAATVWPKPLAVVPCLSWSTASCVFTEGVMRKSLPWDFLKQQLEDDNYRETLIDAAGIRDEVTRECLFTNKGSMSGVKSIPVQDLTSQLNVDNHQLDMCHIRESDFDPQYTPHTVSLERRPLLSNVRDVVVNYIPPPLKKKKEQPNTICSDALRFMNILMDHATHLKNFSCPYEPKLAKFVAATSDAYVPHYSVEDTPQQIWPGSEVAYVDGGHIGASLNHMHIFRKVIKEKLDQV</sequence>
<dbReference type="Pfam" id="PF09752">
    <property type="entry name" value="ABHD18"/>
    <property type="match status" value="1"/>
</dbReference>
<evidence type="ECO:0008006" key="3">
    <source>
        <dbReference type="Google" id="ProtNLM"/>
    </source>
</evidence>
<dbReference type="SUPFAM" id="SSF53474">
    <property type="entry name" value="alpha/beta-Hydrolases"/>
    <property type="match status" value="1"/>
</dbReference>
<dbReference type="EMBL" id="DS469511">
    <property type="protein sequence ID" value="EDO48923.1"/>
    <property type="molecule type" value="Genomic_DNA"/>
</dbReference>
<dbReference type="STRING" id="45351.A7RHW2"/>
<protein>
    <recommendedName>
        <fullName evidence="3">Protein ABHD18</fullName>
    </recommendedName>
</protein>
<dbReference type="InterPro" id="IPR029058">
    <property type="entry name" value="AB_hydrolase_fold"/>
</dbReference>
<accession>A7RHW2</accession>
<dbReference type="OMA" id="MACLACT"/>
<dbReference type="Proteomes" id="UP000001593">
    <property type="component" value="Unassembled WGS sequence"/>
</dbReference>
<dbReference type="Gene3D" id="3.40.50.1820">
    <property type="entry name" value="alpha/beta hydrolase"/>
    <property type="match status" value="1"/>
</dbReference>
<reference evidence="1 2" key="1">
    <citation type="journal article" date="2007" name="Science">
        <title>Sea anemone genome reveals ancestral eumetazoan gene repertoire and genomic organization.</title>
        <authorList>
            <person name="Putnam N.H."/>
            <person name="Srivastava M."/>
            <person name="Hellsten U."/>
            <person name="Dirks B."/>
            <person name="Chapman J."/>
            <person name="Salamov A."/>
            <person name="Terry A."/>
            <person name="Shapiro H."/>
            <person name="Lindquist E."/>
            <person name="Kapitonov V.V."/>
            <person name="Jurka J."/>
            <person name="Genikhovich G."/>
            <person name="Grigoriev I.V."/>
            <person name="Lucas S.M."/>
            <person name="Steele R.E."/>
            <person name="Finnerty J.R."/>
            <person name="Technau U."/>
            <person name="Martindale M.Q."/>
            <person name="Rokhsar D.S."/>
        </authorList>
    </citation>
    <scope>NUCLEOTIDE SEQUENCE [LARGE SCALE GENOMIC DNA]</scope>
    <source>
        <strain evidence="2">CH2 X CH6</strain>
    </source>
</reference>
<dbReference type="HOGENOM" id="CLU_035640_0_0_1"/>
<dbReference type="eggNOG" id="KOG1551">
    <property type="taxonomic scope" value="Eukaryota"/>
</dbReference>
<dbReference type="OrthoDB" id="9987145at2759"/>
<dbReference type="AlphaFoldDB" id="A7RHW2"/>
<evidence type="ECO:0000313" key="1">
    <source>
        <dbReference type="EMBL" id="EDO48923.1"/>
    </source>
</evidence>